<reference evidence="3 4" key="1">
    <citation type="submission" date="2008-07" db="EMBL/GenBank/DDBJ databases">
        <authorList>
            <person name="El-Sayed N."/>
            <person name="Caler E."/>
            <person name="Inman J."/>
            <person name="Amedeo P."/>
            <person name="Hass B."/>
            <person name="Wortman J."/>
        </authorList>
    </citation>
    <scope>NUCLEOTIDE SEQUENCE [LARGE SCALE GENOMIC DNA]</scope>
    <source>
        <strain evidence="4">ATCC 50983 / TXsc</strain>
    </source>
</reference>
<evidence type="ECO:0000259" key="2">
    <source>
        <dbReference type="Pfam" id="PF26188"/>
    </source>
</evidence>
<accession>C5LCS3</accession>
<proteinExistence type="predicted"/>
<evidence type="ECO:0000313" key="3">
    <source>
        <dbReference type="EMBL" id="EER05756.1"/>
    </source>
</evidence>
<gene>
    <name evidence="3" type="ORF">Pmar_PMAR011804</name>
</gene>
<dbReference type="EMBL" id="GG680918">
    <property type="protein sequence ID" value="EER05756.1"/>
    <property type="molecule type" value="Genomic_DNA"/>
</dbReference>
<sequence length="227" mass="25430">MYLDKQETTGGFMTSRRRQKAAADIARERDNRRLKGMPVRDFGSMNASDLCGAFSAAARNKVADKKIWKSLQNRALFLMGIMAPANVAVVMNSLARAQLEDFNVDLIAAVTEKVVEQREAFQWNDLGLLVNAYARLQLGKDDFFKVCSDIVIKCRGSGMNEKDIARFVNAYAKMGIRDDKLFAVLGGRILECESTFTELSLSNIANGYAKLDIRDLDVYVTEGWLYT</sequence>
<feature type="region of interest" description="Disordered" evidence="1">
    <location>
        <begin position="1"/>
        <end position="25"/>
    </location>
</feature>
<name>C5LCS3_PERM5</name>
<dbReference type="GeneID" id="9042959"/>
<dbReference type="InParanoid" id="C5LCS3"/>
<organism evidence="4">
    <name type="scientific">Perkinsus marinus (strain ATCC 50983 / TXsc)</name>
    <dbReference type="NCBI Taxonomy" id="423536"/>
    <lineage>
        <taxon>Eukaryota</taxon>
        <taxon>Sar</taxon>
        <taxon>Alveolata</taxon>
        <taxon>Perkinsozoa</taxon>
        <taxon>Perkinsea</taxon>
        <taxon>Perkinsida</taxon>
        <taxon>Perkinsidae</taxon>
        <taxon>Perkinsus</taxon>
    </lineage>
</organism>
<keyword evidence="4" id="KW-1185">Reference proteome</keyword>
<dbReference type="InterPro" id="IPR058917">
    <property type="entry name" value="RESC6_dom"/>
</dbReference>
<dbReference type="Proteomes" id="UP000007800">
    <property type="component" value="Unassembled WGS sequence"/>
</dbReference>
<protein>
    <recommendedName>
        <fullName evidence="2">RNA-editing substrate-binding complex 6 protein domain-containing protein</fullName>
    </recommendedName>
</protein>
<dbReference type="RefSeq" id="XP_002773940.1">
    <property type="nucleotide sequence ID" value="XM_002773894.1"/>
</dbReference>
<dbReference type="AlphaFoldDB" id="C5LCS3"/>
<dbReference type="OrthoDB" id="430737at2759"/>
<feature type="domain" description="RNA-editing substrate-binding complex 6 protein" evidence="2">
    <location>
        <begin position="45"/>
        <end position="214"/>
    </location>
</feature>
<evidence type="ECO:0000256" key="1">
    <source>
        <dbReference type="SAM" id="MobiDB-lite"/>
    </source>
</evidence>
<evidence type="ECO:0000313" key="4">
    <source>
        <dbReference type="Proteomes" id="UP000007800"/>
    </source>
</evidence>
<dbReference type="Pfam" id="PF26188">
    <property type="entry name" value="RESC6"/>
    <property type="match status" value="1"/>
</dbReference>